<keyword evidence="10 17" id="KW-0573">Peptidoglycan synthesis</keyword>
<evidence type="ECO:0000256" key="12">
    <source>
        <dbReference type="ARBA" id="ARBA00023315"/>
    </source>
</evidence>
<comment type="catalytic activity">
    <reaction evidence="15 17">
        <text>N-acetyl-alpha-D-glucosamine 1-phosphate + UTP + H(+) = UDP-N-acetyl-alpha-D-glucosamine + diphosphate</text>
        <dbReference type="Rhea" id="RHEA:13509"/>
        <dbReference type="ChEBI" id="CHEBI:15378"/>
        <dbReference type="ChEBI" id="CHEBI:33019"/>
        <dbReference type="ChEBI" id="CHEBI:46398"/>
        <dbReference type="ChEBI" id="CHEBI:57705"/>
        <dbReference type="ChEBI" id="CHEBI:57776"/>
        <dbReference type="EC" id="2.7.7.23"/>
    </reaction>
</comment>
<dbReference type="CDD" id="cd03353">
    <property type="entry name" value="LbH_GlmU_C"/>
    <property type="match status" value="1"/>
</dbReference>
<comment type="subcellular location">
    <subcellularLocation>
        <location evidence="17">Cytoplasm</location>
    </subcellularLocation>
</comment>
<feature type="binding site" evidence="17">
    <location>
        <begin position="8"/>
        <end position="11"/>
    </location>
    <ligand>
        <name>UDP-N-acetyl-alpha-D-glucosamine</name>
        <dbReference type="ChEBI" id="CHEBI:57705"/>
    </ligand>
</feature>
<dbReference type="HAMAP" id="MF_01631">
    <property type="entry name" value="GlmU"/>
    <property type="match status" value="1"/>
</dbReference>
<keyword evidence="6 17" id="KW-0479">Metal-binding</keyword>
<feature type="region of interest" description="Linker" evidence="17">
    <location>
        <begin position="229"/>
        <end position="249"/>
    </location>
</feature>
<organism evidence="20 21">
    <name type="scientific">Litoribrevibacter euphylliae</name>
    <dbReference type="NCBI Taxonomy" id="1834034"/>
    <lineage>
        <taxon>Bacteria</taxon>
        <taxon>Pseudomonadati</taxon>
        <taxon>Pseudomonadota</taxon>
        <taxon>Gammaproteobacteria</taxon>
        <taxon>Oceanospirillales</taxon>
        <taxon>Oceanospirillaceae</taxon>
        <taxon>Litoribrevibacter</taxon>
    </lineage>
</organism>
<dbReference type="InterPro" id="IPR050065">
    <property type="entry name" value="GlmU-like"/>
</dbReference>
<comment type="function">
    <text evidence="16 17">Catalyzes the last two sequential reactions in the de novo biosynthetic pathway for UDP-N-acetylglucosamine (UDP-GlcNAc). The C-terminal domain catalyzes the transfer of acetyl group from acetyl coenzyme A to glucosamine-1-phosphate (GlcN-1-P) to produce N-acetylglucosamine-1-phosphate (GlcNAc-1-P), which is converted into UDP-GlcNAc by the transfer of uridine 5-monophosphate (from uridine 5-triphosphate), a reaction catalyzed by the N-terminal domain.</text>
</comment>
<dbReference type="PANTHER" id="PTHR43584:SF3">
    <property type="entry name" value="BIFUNCTIONAL PROTEIN GLMU"/>
    <property type="match status" value="1"/>
</dbReference>
<evidence type="ECO:0000256" key="7">
    <source>
        <dbReference type="ARBA" id="ARBA00022737"/>
    </source>
</evidence>
<evidence type="ECO:0000256" key="2">
    <source>
        <dbReference type="ARBA" id="ARBA00007947"/>
    </source>
</evidence>
<feature type="binding site" evidence="17">
    <location>
        <position position="73"/>
    </location>
    <ligand>
        <name>UDP-N-acetyl-alpha-D-glucosamine</name>
        <dbReference type="ChEBI" id="CHEBI:57705"/>
    </ligand>
</feature>
<dbReference type="InterPro" id="IPR056729">
    <property type="entry name" value="GMPPB_C"/>
</dbReference>
<dbReference type="RefSeq" id="WP_386722632.1">
    <property type="nucleotide sequence ID" value="NZ_JBHRSZ010000007.1"/>
</dbReference>
<evidence type="ECO:0000313" key="20">
    <source>
        <dbReference type="EMBL" id="MFC3152707.1"/>
    </source>
</evidence>
<dbReference type="InterPro" id="IPR029044">
    <property type="entry name" value="Nucleotide-diphossugar_trans"/>
</dbReference>
<dbReference type="GO" id="GO:0003977">
    <property type="term" value="F:UDP-N-acetylglucosamine diphosphorylase activity"/>
    <property type="evidence" value="ECO:0007669"/>
    <property type="project" value="UniProtKB-EC"/>
</dbReference>
<keyword evidence="7 17" id="KW-0677">Repeat</keyword>
<feature type="domain" description="Mannose-1-phosphate guanyltransferase C-terminal" evidence="19">
    <location>
        <begin position="263"/>
        <end position="344"/>
    </location>
</feature>
<feature type="binding site" evidence="17">
    <location>
        <position position="422"/>
    </location>
    <ligand>
        <name>acetyl-CoA</name>
        <dbReference type="ChEBI" id="CHEBI:57288"/>
    </ligand>
</feature>
<comment type="cofactor">
    <cofactor evidence="17">
        <name>Mg(2+)</name>
        <dbReference type="ChEBI" id="CHEBI:18420"/>
    </cofactor>
    <text evidence="17">Binds 1 Mg(2+) ion per subunit.</text>
</comment>
<comment type="subunit">
    <text evidence="17">Homotrimer.</text>
</comment>
<feature type="binding site" evidence="17">
    <location>
        <position position="379"/>
    </location>
    <ligand>
        <name>acetyl-CoA</name>
        <dbReference type="ChEBI" id="CHEBI:57288"/>
    </ligand>
</feature>
<dbReference type="GO" id="GO:0019134">
    <property type="term" value="F:glucosamine-1-phosphate N-acetyltransferase activity"/>
    <property type="evidence" value="ECO:0007669"/>
    <property type="project" value="UniProtKB-EC"/>
</dbReference>
<keyword evidence="5 17" id="KW-0548">Nucleotidyltransferase</keyword>
<feature type="binding site" evidence="17">
    <location>
        <position position="103"/>
    </location>
    <ligand>
        <name>Mg(2+)</name>
        <dbReference type="ChEBI" id="CHEBI:18420"/>
    </ligand>
</feature>
<comment type="pathway">
    <text evidence="17">Nucleotide-sugar biosynthesis; UDP-N-acetyl-alpha-D-glucosamine biosynthesis; UDP-N-acetyl-alpha-D-glucosamine from N-acetyl-alpha-D-glucosamine 1-phosphate: step 1/1.</text>
</comment>
<keyword evidence="3 17" id="KW-0963">Cytoplasm</keyword>
<feature type="binding site" evidence="17">
    <location>
        <position position="332"/>
    </location>
    <ligand>
        <name>UDP-N-acetyl-alpha-D-glucosamine</name>
        <dbReference type="ChEBI" id="CHEBI:57705"/>
    </ligand>
</feature>
<feature type="region of interest" description="Pyrophosphorylase" evidence="17">
    <location>
        <begin position="1"/>
        <end position="228"/>
    </location>
</feature>
<evidence type="ECO:0000256" key="3">
    <source>
        <dbReference type="ARBA" id="ARBA00022490"/>
    </source>
</evidence>
<feature type="region of interest" description="N-acetyltransferase" evidence="17">
    <location>
        <begin position="250"/>
        <end position="455"/>
    </location>
</feature>
<evidence type="ECO:0000313" key="21">
    <source>
        <dbReference type="Proteomes" id="UP001595476"/>
    </source>
</evidence>
<keyword evidence="12 17" id="KW-0012">Acyltransferase</keyword>
<accession>A0ABV7HM03</accession>
<keyword evidence="4 17" id="KW-0808">Transferase</keyword>
<evidence type="ECO:0000259" key="19">
    <source>
        <dbReference type="Pfam" id="PF25087"/>
    </source>
</evidence>
<comment type="pathway">
    <text evidence="17">Nucleotide-sugar biosynthesis; UDP-N-acetyl-alpha-D-glucosamine biosynthesis; N-acetyl-alpha-D-glucosamine 1-phosphate from alpha-D-glucosamine 6-phosphate (route II): step 2/2.</text>
</comment>
<feature type="binding site" evidence="17">
    <location>
        <position position="350"/>
    </location>
    <ligand>
        <name>UDP-N-acetyl-alpha-D-glucosamine</name>
        <dbReference type="ChEBI" id="CHEBI:57705"/>
    </ligand>
</feature>
<feature type="binding site" evidence="17">
    <location>
        <position position="376"/>
    </location>
    <ligand>
        <name>UDP-N-acetyl-alpha-D-glucosamine</name>
        <dbReference type="ChEBI" id="CHEBI:57705"/>
    </ligand>
</feature>
<evidence type="ECO:0000256" key="10">
    <source>
        <dbReference type="ARBA" id="ARBA00022984"/>
    </source>
</evidence>
<dbReference type="EMBL" id="JBHRSZ010000007">
    <property type="protein sequence ID" value="MFC3152707.1"/>
    <property type="molecule type" value="Genomic_DNA"/>
</dbReference>
<dbReference type="EC" id="2.7.7.23" evidence="17"/>
<comment type="pathway">
    <text evidence="17">Bacterial outer membrane biogenesis; LPS lipid A biosynthesis.</text>
</comment>
<feature type="binding site" evidence="17">
    <location>
        <begin position="385"/>
        <end position="386"/>
    </location>
    <ligand>
        <name>acetyl-CoA</name>
        <dbReference type="ChEBI" id="CHEBI:57288"/>
    </ligand>
</feature>
<evidence type="ECO:0000256" key="16">
    <source>
        <dbReference type="ARBA" id="ARBA00049628"/>
    </source>
</evidence>
<dbReference type="EC" id="2.3.1.157" evidence="17"/>
<keyword evidence="11 17" id="KW-0511">Multifunctional enzyme</keyword>
<gene>
    <name evidence="17 20" type="primary">glmU</name>
    <name evidence="20" type="ORF">ACFOEK_16845</name>
</gene>
<feature type="binding site" evidence="17">
    <location>
        <position position="168"/>
    </location>
    <ligand>
        <name>UDP-N-acetyl-alpha-D-glucosamine</name>
        <dbReference type="ChEBI" id="CHEBI:57705"/>
    </ligand>
</feature>
<keyword evidence="13 17" id="KW-0961">Cell wall biogenesis/degradation</keyword>
<sequence length="455" mass="49098">MTLNVVVLAAGQGSRMKSSLPKVLHPIAGLPMAQRVINTAQSLEQTTMHVVIGHGADTVRDTLVGNDLRWYLQEEQLGTGHAVMQALPGLEGQSGVTLILYGDVPLTRRETLAELMSEVADKDLVLLTLDMDDPTGYGRIVRSEDGSVQAIVEHKDATPEQRKITEINTGIMAVKTELLAQWLPKLSNDNAQQEYYLTDLVEMAVSEGKLVSATQPDFAWEVEGVNSRVQLAALERIYQQVQAEELLINGVTLMDPARIDLRGNIQCGKDVTIDVNVILEGDVVIEDDVIIEANCIIKDSVIRKGTHIKANSMIDESEVGESCDIGPFARLRPGTKLASKAKIGNFVETKKANIGEGSKVNHLSYIGDAEVGAGVNIGAGTITCNYDGVNKFKTEIEDGVFIGSNTCLVAPVKVGKMATTGAGSVITKDVGDNELAIARGRQKNLSTWKRPTKQS</sequence>
<dbReference type="Gene3D" id="3.90.550.10">
    <property type="entry name" value="Spore Coat Polysaccharide Biosynthesis Protein SpsA, Chain A"/>
    <property type="match status" value="1"/>
</dbReference>
<evidence type="ECO:0000256" key="1">
    <source>
        <dbReference type="ARBA" id="ARBA00007707"/>
    </source>
</evidence>
<dbReference type="SUPFAM" id="SSF53448">
    <property type="entry name" value="Nucleotide-diphospho-sugar transferases"/>
    <property type="match status" value="1"/>
</dbReference>
<feature type="binding site" evidence="17">
    <location>
        <position position="153"/>
    </location>
    <ligand>
        <name>UDP-N-acetyl-alpha-D-glucosamine</name>
        <dbReference type="ChEBI" id="CHEBI:57705"/>
    </ligand>
</feature>
<dbReference type="Gene3D" id="2.160.10.10">
    <property type="entry name" value="Hexapeptide repeat proteins"/>
    <property type="match status" value="1"/>
</dbReference>
<dbReference type="InterPro" id="IPR011004">
    <property type="entry name" value="Trimer_LpxA-like_sf"/>
</dbReference>
<evidence type="ECO:0000256" key="9">
    <source>
        <dbReference type="ARBA" id="ARBA00022960"/>
    </source>
</evidence>
<feature type="binding site" evidence="17">
    <location>
        <position position="404"/>
    </location>
    <ligand>
        <name>acetyl-CoA</name>
        <dbReference type="ChEBI" id="CHEBI:57288"/>
    </ligand>
</feature>
<feature type="binding site" evidence="17">
    <location>
        <position position="138"/>
    </location>
    <ligand>
        <name>UDP-N-acetyl-alpha-D-glucosamine</name>
        <dbReference type="ChEBI" id="CHEBI:57705"/>
    </ligand>
</feature>
<dbReference type="InterPro" id="IPR038009">
    <property type="entry name" value="GlmU_C_LbH"/>
</dbReference>
<feature type="domain" description="MobA-like NTP transferase" evidence="18">
    <location>
        <begin position="5"/>
        <end position="127"/>
    </location>
</feature>
<evidence type="ECO:0000256" key="17">
    <source>
        <dbReference type="HAMAP-Rule" id="MF_01631"/>
    </source>
</evidence>
<feature type="binding site" evidence="17">
    <location>
        <begin position="78"/>
        <end position="79"/>
    </location>
    <ligand>
        <name>UDP-N-acetyl-alpha-D-glucosamine</name>
        <dbReference type="ChEBI" id="CHEBI:57705"/>
    </ligand>
</feature>
<keyword evidence="8 17" id="KW-0460">Magnesium</keyword>
<dbReference type="SUPFAM" id="SSF51161">
    <property type="entry name" value="Trimeric LpxA-like enzymes"/>
    <property type="match status" value="1"/>
</dbReference>
<keyword evidence="9 17" id="KW-0133">Cell shape</keyword>
<evidence type="ECO:0000256" key="15">
    <source>
        <dbReference type="ARBA" id="ARBA00048493"/>
    </source>
</evidence>
<evidence type="ECO:0000256" key="4">
    <source>
        <dbReference type="ARBA" id="ARBA00022679"/>
    </source>
</evidence>
<dbReference type="InterPro" id="IPR005882">
    <property type="entry name" value="Bifunctional_GlmU"/>
</dbReference>
<feature type="binding site" evidence="17">
    <location>
        <position position="226"/>
    </location>
    <ligand>
        <name>UDP-N-acetyl-alpha-D-glucosamine</name>
        <dbReference type="ChEBI" id="CHEBI:57705"/>
    </ligand>
</feature>
<protein>
    <recommendedName>
        <fullName evidence="17">Bifunctional protein GlmU</fullName>
    </recommendedName>
    <domain>
        <recommendedName>
            <fullName evidence="17">UDP-N-acetylglucosamine pyrophosphorylase</fullName>
            <ecNumber evidence="17">2.7.7.23</ecNumber>
        </recommendedName>
        <alternativeName>
            <fullName evidence="17">N-acetylglucosamine-1-phosphate uridyltransferase</fullName>
        </alternativeName>
    </domain>
    <domain>
        <recommendedName>
            <fullName evidence="17">Glucosamine-1-phosphate N-acetyltransferase</fullName>
            <ecNumber evidence="17">2.3.1.157</ecNumber>
        </recommendedName>
    </domain>
</protein>
<reference evidence="21" key="1">
    <citation type="journal article" date="2019" name="Int. J. Syst. Evol. Microbiol.">
        <title>The Global Catalogue of Microorganisms (GCM) 10K type strain sequencing project: providing services to taxonomists for standard genome sequencing and annotation.</title>
        <authorList>
            <consortium name="The Broad Institute Genomics Platform"/>
            <consortium name="The Broad Institute Genome Sequencing Center for Infectious Disease"/>
            <person name="Wu L."/>
            <person name="Ma J."/>
        </authorList>
    </citation>
    <scope>NUCLEOTIDE SEQUENCE [LARGE SCALE GENOMIC DNA]</scope>
    <source>
        <strain evidence="21">KCTC 52438</strain>
    </source>
</reference>
<evidence type="ECO:0000256" key="6">
    <source>
        <dbReference type="ARBA" id="ARBA00022723"/>
    </source>
</evidence>
<evidence type="ECO:0000256" key="8">
    <source>
        <dbReference type="ARBA" id="ARBA00022842"/>
    </source>
</evidence>
<dbReference type="PANTHER" id="PTHR43584">
    <property type="entry name" value="NUCLEOTIDYL TRANSFERASE"/>
    <property type="match status" value="1"/>
</dbReference>
<feature type="binding site" evidence="17">
    <location>
        <begin position="101"/>
        <end position="103"/>
    </location>
    <ligand>
        <name>UDP-N-acetyl-alpha-D-glucosamine</name>
        <dbReference type="ChEBI" id="CHEBI:57705"/>
    </ligand>
</feature>
<comment type="similarity">
    <text evidence="1 17">In the C-terminal section; belongs to the transferase hexapeptide repeat family.</text>
</comment>
<feature type="binding site" evidence="17">
    <location>
        <position position="22"/>
    </location>
    <ligand>
        <name>UDP-N-acetyl-alpha-D-glucosamine</name>
        <dbReference type="ChEBI" id="CHEBI:57705"/>
    </ligand>
</feature>
<feature type="binding site" evidence="17">
    <location>
        <position position="439"/>
    </location>
    <ligand>
        <name>acetyl-CoA</name>
        <dbReference type="ChEBI" id="CHEBI:57288"/>
    </ligand>
</feature>
<dbReference type="CDD" id="cd02540">
    <property type="entry name" value="GT2_GlmU_N_bac"/>
    <property type="match status" value="1"/>
</dbReference>
<dbReference type="Pfam" id="PF25087">
    <property type="entry name" value="GMPPB_C"/>
    <property type="match status" value="1"/>
</dbReference>
<comment type="caution">
    <text evidence="20">The sequence shown here is derived from an EMBL/GenBank/DDBJ whole genome shotgun (WGS) entry which is preliminary data.</text>
</comment>
<evidence type="ECO:0000256" key="13">
    <source>
        <dbReference type="ARBA" id="ARBA00023316"/>
    </source>
</evidence>
<name>A0ABV7HM03_9GAMM</name>
<feature type="binding site" evidence="17">
    <location>
        <position position="226"/>
    </location>
    <ligand>
        <name>Mg(2+)</name>
        <dbReference type="ChEBI" id="CHEBI:18420"/>
    </ligand>
</feature>
<feature type="binding site" evidence="17">
    <location>
        <position position="365"/>
    </location>
    <ligand>
        <name>UDP-N-acetyl-alpha-D-glucosamine</name>
        <dbReference type="ChEBI" id="CHEBI:57705"/>
    </ligand>
</feature>
<evidence type="ECO:0000256" key="14">
    <source>
        <dbReference type="ARBA" id="ARBA00048247"/>
    </source>
</evidence>
<keyword evidence="21" id="KW-1185">Reference proteome</keyword>
<dbReference type="NCBIfam" id="TIGR01173">
    <property type="entry name" value="glmU"/>
    <property type="match status" value="1"/>
</dbReference>
<proteinExistence type="inferred from homology"/>
<comment type="catalytic activity">
    <reaction evidence="14 17">
        <text>alpha-D-glucosamine 1-phosphate + acetyl-CoA = N-acetyl-alpha-D-glucosamine 1-phosphate + CoA + H(+)</text>
        <dbReference type="Rhea" id="RHEA:13725"/>
        <dbReference type="ChEBI" id="CHEBI:15378"/>
        <dbReference type="ChEBI" id="CHEBI:57287"/>
        <dbReference type="ChEBI" id="CHEBI:57288"/>
        <dbReference type="ChEBI" id="CHEBI:57776"/>
        <dbReference type="ChEBI" id="CHEBI:58516"/>
        <dbReference type="EC" id="2.3.1.157"/>
    </reaction>
</comment>
<evidence type="ECO:0000256" key="5">
    <source>
        <dbReference type="ARBA" id="ARBA00022695"/>
    </source>
</evidence>
<comment type="similarity">
    <text evidence="2 17">In the N-terminal section; belongs to the N-acetylglucosamine-1-phosphate uridyltransferase family.</text>
</comment>
<evidence type="ECO:0000256" key="11">
    <source>
        <dbReference type="ARBA" id="ARBA00023268"/>
    </source>
</evidence>
<feature type="active site" description="Proton acceptor" evidence="17">
    <location>
        <position position="362"/>
    </location>
</feature>
<dbReference type="InterPro" id="IPR025877">
    <property type="entry name" value="MobA-like_NTP_Trfase"/>
</dbReference>
<dbReference type="Proteomes" id="UP001595476">
    <property type="component" value="Unassembled WGS sequence"/>
</dbReference>
<evidence type="ECO:0000259" key="18">
    <source>
        <dbReference type="Pfam" id="PF12804"/>
    </source>
</evidence>
<dbReference type="Pfam" id="PF12804">
    <property type="entry name" value="NTP_transf_3"/>
    <property type="match status" value="1"/>
</dbReference>